<evidence type="ECO:0000313" key="2">
    <source>
        <dbReference type="Proteomes" id="UP000231879"/>
    </source>
</evidence>
<sequence length="73" mass="8801">MRTRFEFHVFRIFYFLNLFLPKNETHTFLFFKKRAIRAELKKGFRFSSACCLKTKSISILESASYLRIIQTIV</sequence>
<proteinExistence type="predicted"/>
<dbReference type="EMBL" id="NPDS01000002">
    <property type="protein sequence ID" value="PJZ58220.1"/>
    <property type="molecule type" value="Genomic_DNA"/>
</dbReference>
<evidence type="ECO:0000313" key="1">
    <source>
        <dbReference type="EMBL" id="PJZ58220.1"/>
    </source>
</evidence>
<accession>A0ABX4NN19</accession>
<reference evidence="1 2" key="1">
    <citation type="submission" date="2017-07" db="EMBL/GenBank/DDBJ databases">
        <title>Leptospira spp. isolated from tropical soils.</title>
        <authorList>
            <person name="Thibeaux R."/>
            <person name="Iraola G."/>
            <person name="Ferres I."/>
            <person name="Bierque E."/>
            <person name="Girault D."/>
            <person name="Soupe-Gilbert M.-E."/>
            <person name="Picardeau M."/>
            <person name="Goarant C."/>
        </authorList>
    </citation>
    <scope>NUCLEOTIDE SEQUENCE [LARGE SCALE GENOMIC DNA]</scope>
    <source>
        <strain evidence="1 2">FH4-C-A1</strain>
    </source>
</reference>
<dbReference type="Proteomes" id="UP000231879">
    <property type="component" value="Unassembled WGS sequence"/>
</dbReference>
<protein>
    <submittedName>
        <fullName evidence="1">Uncharacterized protein</fullName>
    </submittedName>
</protein>
<keyword evidence="2" id="KW-1185">Reference proteome</keyword>
<name>A0ABX4NN19_9LEPT</name>
<organism evidence="1 2">
    <name type="scientific">Leptospira barantonii</name>
    <dbReference type="NCBI Taxonomy" id="2023184"/>
    <lineage>
        <taxon>Bacteria</taxon>
        <taxon>Pseudomonadati</taxon>
        <taxon>Spirochaetota</taxon>
        <taxon>Spirochaetia</taxon>
        <taxon>Leptospirales</taxon>
        <taxon>Leptospiraceae</taxon>
        <taxon>Leptospira</taxon>
    </lineage>
</organism>
<gene>
    <name evidence="1" type="ORF">CH367_07485</name>
</gene>
<comment type="caution">
    <text evidence="1">The sequence shown here is derived from an EMBL/GenBank/DDBJ whole genome shotgun (WGS) entry which is preliminary data.</text>
</comment>